<keyword evidence="4" id="KW-1185">Reference proteome</keyword>
<evidence type="ECO:0000256" key="2">
    <source>
        <dbReference type="SAM" id="Phobius"/>
    </source>
</evidence>
<evidence type="ECO:0000313" key="3">
    <source>
        <dbReference type="EMBL" id="QMT03062.1"/>
    </source>
</evidence>
<accession>A0A7D7QHP4</accession>
<dbReference type="InterPro" id="IPR023840">
    <property type="entry name" value="T7SS_Rv3446c"/>
</dbReference>
<feature type="transmembrane region" description="Helical" evidence="2">
    <location>
        <begin position="290"/>
        <end position="311"/>
    </location>
</feature>
<dbReference type="NCBIfam" id="TIGR03931">
    <property type="entry name" value="T7SS_Rv3446c"/>
    <property type="match status" value="1"/>
</dbReference>
<reference evidence="4" key="1">
    <citation type="submission" date="2020-07" db="EMBL/GenBank/DDBJ databases">
        <title>novel species isolated from the respiratory tract of Marmot.</title>
        <authorList>
            <person name="Zhang G."/>
        </authorList>
    </citation>
    <scope>NUCLEOTIDE SEQUENCE [LARGE SCALE GENOMIC DNA]</scope>
    <source>
        <strain evidence="4">686</strain>
    </source>
</reference>
<evidence type="ECO:0000256" key="1">
    <source>
        <dbReference type="SAM" id="MobiDB-lite"/>
    </source>
</evidence>
<dbReference type="Proteomes" id="UP000515663">
    <property type="component" value="Chromosome"/>
</dbReference>
<keyword evidence="2" id="KW-1133">Transmembrane helix</keyword>
<protein>
    <submittedName>
        <fullName evidence="3">Type VII secretion-associated protein</fullName>
    </submittedName>
</protein>
<keyword evidence="2" id="KW-0812">Transmembrane</keyword>
<dbReference type="RefSeq" id="WP_219851160.1">
    <property type="nucleotide sequence ID" value="NZ_CP059491.1"/>
</dbReference>
<sequence length="467" mass="49542">MADPRSAGIRVPGSARADPGEPIVVDLAFGRPRIWEPDTGLRHPDRDVRYLLDNVDEMTVVLDGQRAHTRQAWQRVFAGLGLAASGDRARPMIVGHPSTWGHRRASSLADAGGRVPVELVPRAVLIARSHADLTVQRCAVVETTHIPQPPADPAHPRPAVWDVQIVRRRPEGWTVERSGVIDHDTKAKGTQTVSADRSDPVGESVVSVVDDTVEAVFVDGDDPAEVSSAIELIAAHAIAGRVVAVDRDLVVRHGRRTGGTADDAVPVTRDPATVAAATAGPRVAWRDRRVLVGAAAMAALVVIGATAVGVWQRDTAPAAASSDVALGRAAMTVPSDWRQTEQDTPSDTTDDPTTSRAVFVDADDGRRIIAVLTELRSGSTRESVATSLRNRIDQRGDAVVTEFSAATRYAGRDVISYREAPASGGAIRWYVVVDGGLQLSIGCQAGTAAEPVDAECAQAVRSIRVGQ</sequence>
<dbReference type="AlphaFoldDB" id="A0A7D7QHP4"/>
<name>A0A7D7QHP4_9ACTN</name>
<feature type="compositionally biased region" description="Low complexity" evidence="1">
    <location>
        <begin position="343"/>
        <end position="354"/>
    </location>
</feature>
<organism evidence="3 4">
    <name type="scientific">Gordonia jinghuaiqii</name>
    <dbReference type="NCBI Taxonomy" id="2758710"/>
    <lineage>
        <taxon>Bacteria</taxon>
        <taxon>Bacillati</taxon>
        <taxon>Actinomycetota</taxon>
        <taxon>Actinomycetes</taxon>
        <taxon>Mycobacteriales</taxon>
        <taxon>Gordoniaceae</taxon>
        <taxon>Gordonia</taxon>
    </lineage>
</organism>
<feature type="region of interest" description="Disordered" evidence="1">
    <location>
        <begin position="332"/>
        <end position="354"/>
    </location>
</feature>
<gene>
    <name evidence="3" type="ORF">H1R19_08105</name>
</gene>
<keyword evidence="2" id="KW-0472">Membrane</keyword>
<evidence type="ECO:0000313" key="4">
    <source>
        <dbReference type="Proteomes" id="UP000515663"/>
    </source>
</evidence>
<dbReference type="KEGG" id="gji:H1R19_08105"/>
<proteinExistence type="predicted"/>
<dbReference type="EMBL" id="CP059491">
    <property type="protein sequence ID" value="QMT03062.1"/>
    <property type="molecule type" value="Genomic_DNA"/>
</dbReference>